<keyword evidence="2" id="KW-1185">Reference proteome</keyword>
<dbReference type="EMBL" id="JAAQPE010000359">
    <property type="protein sequence ID" value="KAF5666932.1"/>
    <property type="molecule type" value="Genomic_DNA"/>
</dbReference>
<protein>
    <submittedName>
        <fullName evidence="1">Uncharacterized protein</fullName>
    </submittedName>
</protein>
<evidence type="ECO:0000313" key="2">
    <source>
        <dbReference type="Proteomes" id="UP000572754"/>
    </source>
</evidence>
<reference evidence="2" key="1">
    <citation type="journal article" date="2020" name="BMC Genomics">
        <title>Correction to: Identification and distribution of gene clusters required for synthesis of sphingolipid metabolism inhibitors in diverse species of the filamentous fungus Fusarium.</title>
        <authorList>
            <person name="Kim H.S."/>
            <person name="Lohmar J.M."/>
            <person name="Busman M."/>
            <person name="Brown D.W."/>
            <person name="Naumann T.A."/>
            <person name="Divon H.H."/>
            <person name="Lysoe E."/>
            <person name="Uhlig S."/>
            <person name="Proctor R.H."/>
        </authorList>
    </citation>
    <scope>NUCLEOTIDE SEQUENCE [LARGE SCALE GENOMIC DNA]</scope>
    <source>
        <strain evidence="2">NRRL 25331</strain>
    </source>
</reference>
<dbReference type="Proteomes" id="UP000572754">
    <property type="component" value="Unassembled WGS sequence"/>
</dbReference>
<dbReference type="AlphaFoldDB" id="A0A8H5WL52"/>
<sequence length="859" mass="96135">MATSHVPSRLTVPGRYGEGLVSSSSSVSGRSTESFLSQLPGGLSLLETIRDLRDYFNPTSHALDPRDALLWEQKRQVLADLVFNHGAKKRTMHHETSWDAKVVDGKKVVYIGCKNRKAEKQVKEDLKECGAIDYVLEVLNFDAIQVSDNFKGHLAKIDLATTSVSKALDLRKPSLLGIPFEVPNSEGNSSVTTLGGVVLVDGKPYALATGCPFSSHGDETASRGEVVVYSYAGSGHPQESPVAQEIMRQRRESFHSAASSDWALISLPDGELPLNLTFDMREESSISWPWPSAGGHIDPLVERIVTEEDLKHLRTLDQGWVACLTYPTSSASGPVPGLIAPETSTLMLSGVSFTVLRIDMFTPLEHGDSGSWVIVGNAVCGIIIAGFGQKLLIEEISDSVKDSKKPHLEPRIFSGYMLPMKDVLEQISQTLRVEIFLPTRVDYRINCLKLQHQAGRWAADSATPRCLDMELLLGEQKQRNRKKEDAESFGFGFEHYNIPMTLFLPHQIGWISRHILEDSIGLRYETIYRLLSLSDICPLSLAFRPGLRQWARDYRKSRWHNRRTFVCTTIIEQCLQNEAGENILGLLIFLWKTQRQQKYKGSKRDPENQKRRIAWLAQLLSSLFGIMATPKVAIPSIQQLQIFVYFLISAFKDKDLRHFYLLLDANYQVRSASPSDESWSTDLPPRPKLINRAWRTVKGWAAGRAEEACLVDVDEALSYSPEEPTTWDHSVVSTMRILVLLCKIHASDRSKLLVYCGNDSTWISFYAAVILGLDVHFRSMHPFGAQPMPQIFRQSKHLEGCGQADVVVYFGGPSGTEHVCEIIDRIDVGQVGIEAQAPESQLTMRRNKRKGRRGSSISV</sequence>
<accession>A0A8H5WL52</accession>
<reference evidence="1 2" key="2">
    <citation type="submission" date="2020-05" db="EMBL/GenBank/DDBJ databases">
        <title>Identification and distribution of gene clusters putatively required for synthesis of sphingolipid metabolism inhibitors in phylogenetically diverse species of the filamentous fungus Fusarium.</title>
        <authorList>
            <person name="Kim H.-S."/>
            <person name="Busman M."/>
            <person name="Brown D.W."/>
            <person name="Divon H."/>
            <person name="Uhlig S."/>
            <person name="Proctor R.H."/>
        </authorList>
    </citation>
    <scope>NUCLEOTIDE SEQUENCE [LARGE SCALE GENOMIC DNA]</scope>
    <source>
        <strain evidence="1 2">NRRL 25331</strain>
    </source>
</reference>
<organism evidence="1 2">
    <name type="scientific">Fusarium circinatum</name>
    <name type="common">Pitch canker fungus</name>
    <name type="synonym">Gibberella circinata</name>
    <dbReference type="NCBI Taxonomy" id="48490"/>
    <lineage>
        <taxon>Eukaryota</taxon>
        <taxon>Fungi</taxon>
        <taxon>Dikarya</taxon>
        <taxon>Ascomycota</taxon>
        <taxon>Pezizomycotina</taxon>
        <taxon>Sordariomycetes</taxon>
        <taxon>Hypocreomycetidae</taxon>
        <taxon>Hypocreales</taxon>
        <taxon>Nectriaceae</taxon>
        <taxon>Fusarium</taxon>
        <taxon>Fusarium fujikuroi species complex</taxon>
    </lineage>
</organism>
<gene>
    <name evidence="1" type="ORF">FCIRC_10011</name>
</gene>
<proteinExistence type="predicted"/>
<name>A0A8H5WL52_FUSCI</name>
<comment type="caution">
    <text evidence="1">The sequence shown here is derived from an EMBL/GenBank/DDBJ whole genome shotgun (WGS) entry which is preliminary data.</text>
</comment>
<evidence type="ECO:0000313" key="1">
    <source>
        <dbReference type="EMBL" id="KAF5666932.1"/>
    </source>
</evidence>